<dbReference type="Gene3D" id="3.40.50.1980">
    <property type="entry name" value="Nitrogenase molybdenum iron protein domain"/>
    <property type="match status" value="2"/>
</dbReference>
<protein>
    <recommendedName>
        <fullName evidence="4">Fe/B12 periplasmic-binding domain-containing protein</fullName>
    </recommendedName>
</protein>
<comment type="similarity">
    <text evidence="1">Belongs to the bacterial solute-binding protein 8 family.</text>
</comment>
<dbReference type="EMBL" id="ADLO01000092">
    <property type="protein sequence ID" value="KGF54265.1"/>
    <property type="molecule type" value="Genomic_DNA"/>
</dbReference>
<comment type="caution">
    <text evidence="5">The sequence shown here is derived from an EMBL/GenBank/DDBJ whole genome shotgun (WGS) entry which is preliminary data.</text>
</comment>
<dbReference type="Proteomes" id="UP000029585">
    <property type="component" value="Unassembled WGS sequence"/>
</dbReference>
<dbReference type="AlphaFoldDB" id="A0A096B5F9"/>
<evidence type="ECO:0000256" key="2">
    <source>
        <dbReference type="SAM" id="MobiDB-lite"/>
    </source>
</evidence>
<dbReference type="PROSITE" id="PS51257">
    <property type="entry name" value="PROKAR_LIPOPROTEIN"/>
    <property type="match status" value="1"/>
</dbReference>
<name>A0A096B5F9_FLAPL</name>
<feature type="chain" id="PRO_5039638959" description="Fe/B12 periplasmic-binding domain-containing protein" evidence="3">
    <location>
        <begin position="22"/>
        <end position="365"/>
    </location>
</feature>
<evidence type="ECO:0000313" key="6">
    <source>
        <dbReference type="Proteomes" id="UP000029585"/>
    </source>
</evidence>
<feature type="compositionally biased region" description="Low complexity" evidence="2">
    <location>
        <begin position="26"/>
        <end position="38"/>
    </location>
</feature>
<evidence type="ECO:0000256" key="1">
    <source>
        <dbReference type="ARBA" id="ARBA00008814"/>
    </source>
</evidence>
<reference evidence="5 6" key="1">
    <citation type="submission" date="2011-08" db="EMBL/GenBank/DDBJ databases">
        <title>The Genome Sequence of Clostridium orbiscindens 1_3_50AFAA.</title>
        <authorList>
            <consortium name="The Broad Institute Genome Sequencing Platform"/>
            <person name="Earl A."/>
            <person name="Ward D."/>
            <person name="Feldgarden M."/>
            <person name="Gevers D."/>
            <person name="Daigneault M."/>
            <person name="Strauss J."/>
            <person name="Allen-Vercoe E."/>
            <person name="Young S.K."/>
            <person name="Zeng Q."/>
            <person name="Gargeya S."/>
            <person name="Fitzgerald M."/>
            <person name="Haas B."/>
            <person name="Abouelleil A."/>
            <person name="Alvarado L."/>
            <person name="Arachchi H.M."/>
            <person name="Berlin A."/>
            <person name="Brown A."/>
            <person name="Chapman S.B."/>
            <person name="Chen Z."/>
            <person name="Dunbar C."/>
            <person name="Freedman E."/>
            <person name="Gearin G."/>
            <person name="Gellesch M."/>
            <person name="Goldberg J."/>
            <person name="Griggs A."/>
            <person name="Gujja S."/>
            <person name="Heiman D."/>
            <person name="Howarth C."/>
            <person name="Larson L."/>
            <person name="Lui A."/>
            <person name="MacDonald P.J.P."/>
            <person name="Montmayeur A."/>
            <person name="Murphy C."/>
            <person name="Neiman D."/>
            <person name="Pearson M."/>
            <person name="Priest M."/>
            <person name="Roberts A."/>
            <person name="Saif S."/>
            <person name="Shea T."/>
            <person name="Shenoy N."/>
            <person name="Sisk P."/>
            <person name="Stolte C."/>
            <person name="Sykes S."/>
            <person name="Wortman J."/>
            <person name="Nusbaum C."/>
            <person name="Birren B."/>
        </authorList>
    </citation>
    <scope>NUCLEOTIDE SEQUENCE [LARGE SCALE GENOMIC DNA]</scope>
    <source>
        <strain evidence="5 6">1_3_50AFAA</strain>
    </source>
</reference>
<keyword evidence="3" id="KW-0732">Signal</keyword>
<feature type="region of interest" description="Disordered" evidence="2">
    <location>
        <begin position="26"/>
        <end position="57"/>
    </location>
</feature>
<dbReference type="InterPro" id="IPR002491">
    <property type="entry name" value="ABC_transptr_periplasmic_BD"/>
</dbReference>
<dbReference type="eggNOG" id="COG0614">
    <property type="taxonomic scope" value="Bacteria"/>
</dbReference>
<dbReference type="HOGENOM" id="CLU_038034_7_0_9"/>
<evidence type="ECO:0000313" key="5">
    <source>
        <dbReference type="EMBL" id="KGF54265.1"/>
    </source>
</evidence>
<feature type="domain" description="Fe/B12 periplasmic-binding" evidence="4">
    <location>
        <begin position="84"/>
        <end position="365"/>
    </location>
</feature>
<organism evidence="5 6">
    <name type="scientific">Flavonifractor plautii 1_3_50AFAA</name>
    <dbReference type="NCBI Taxonomy" id="742738"/>
    <lineage>
        <taxon>Bacteria</taxon>
        <taxon>Bacillati</taxon>
        <taxon>Bacillota</taxon>
        <taxon>Clostridia</taxon>
        <taxon>Eubacteriales</taxon>
        <taxon>Oscillospiraceae</taxon>
        <taxon>Flavonifractor</taxon>
    </lineage>
</organism>
<evidence type="ECO:0000256" key="3">
    <source>
        <dbReference type="SAM" id="SignalP"/>
    </source>
</evidence>
<dbReference type="PANTHER" id="PTHR30535:SF7">
    <property type="entry name" value="IRON(III) DICITRATE-BINDING PROTEIN"/>
    <property type="match status" value="1"/>
</dbReference>
<dbReference type="RefSeq" id="WP_044942302.1">
    <property type="nucleotide sequence ID" value="NZ_KN174164.1"/>
</dbReference>
<feature type="compositionally biased region" description="Polar residues" evidence="2">
    <location>
        <begin position="39"/>
        <end position="49"/>
    </location>
</feature>
<gene>
    <name evidence="5" type="ORF">HMPREF9460_03059</name>
</gene>
<dbReference type="PANTHER" id="PTHR30535">
    <property type="entry name" value="VITAMIN B12-BINDING PROTEIN"/>
    <property type="match status" value="1"/>
</dbReference>
<dbReference type="InterPro" id="IPR050902">
    <property type="entry name" value="ABC_Transporter_SBP"/>
</dbReference>
<keyword evidence="6" id="KW-1185">Reference proteome</keyword>
<dbReference type="SUPFAM" id="SSF53807">
    <property type="entry name" value="Helical backbone' metal receptor"/>
    <property type="match status" value="1"/>
</dbReference>
<dbReference type="PATRIC" id="fig|742738.3.peg.3145"/>
<proteinExistence type="inferred from homology"/>
<dbReference type="PROSITE" id="PS50983">
    <property type="entry name" value="FE_B12_PBP"/>
    <property type="match status" value="1"/>
</dbReference>
<dbReference type="Pfam" id="PF01497">
    <property type="entry name" value="Peripla_BP_2"/>
    <property type="match status" value="1"/>
</dbReference>
<feature type="signal peptide" evidence="3">
    <location>
        <begin position="1"/>
        <end position="21"/>
    </location>
</feature>
<accession>A0A096B5F9</accession>
<evidence type="ECO:0000259" key="4">
    <source>
        <dbReference type="PROSITE" id="PS50983"/>
    </source>
</evidence>
<sequence length="365" mass="39543">MHVGKKTLSALMALTLTASLAACSASTPADTTPSATPSENLVQTSSTPSVDEEGTKRTEYPFTITTYNYNKEPVEYTFAKAPERVYAYAQDNIEILLSLGLADRIVAASGMDGEIDPELAGEFAKIDYHEDTGVLSKEDLLALEPDFIAAWYSTFSDKRLGDVDFWHERSVGTYMALNSGCRGGSGTYQQTVADECQDILTLGMIFDVQDWAEALVAEIQGELDSISAYLADKDRLTVAVLEDEGGTYRVYGEDTLGGNVATSGGAELAVGKHGDNGNISAEDLIAANPDAIFMVWYNGYTVNDTDYAGEQVVELITENPAFASLDAVKNDRVFAINLNNVYCSGMRTLDGVLDFAQNLYPELYQ</sequence>